<dbReference type="GO" id="GO:0005525">
    <property type="term" value="F:GTP binding"/>
    <property type="evidence" value="ECO:0007669"/>
    <property type="project" value="UniProtKB-UniRule"/>
</dbReference>
<comment type="subunit">
    <text evidence="8">Part of the signal recognition particle protein translocation system, which is composed of SRP and FtsY.</text>
</comment>
<dbReference type="Pfam" id="PF00448">
    <property type="entry name" value="SRP54"/>
    <property type="match status" value="1"/>
</dbReference>
<organism evidence="11 12">
    <name type="scientific">Natrinema ejinorense</name>
    <dbReference type="NCBI Taxonomy" id="373386"/>
    <lineage>
        <taxon>Archaea</taxon>
        <taxon>Methanobacteriati</taxon>
        <taxon>Methanobacteriota</taxon>
        <taxon>Stenosarchaea group</taxon>
        <taxon>Halobacteria</taxon>
        <taxon>Halobacteriales</taxon>
        <taxon>Natrialbaceae</taxon>
        <taxon>Natrinema</taxon>
    </lineage>
</organism>
<dbReference type="FunFam" id="3.40.50.300:FF:000566">
    <property type="entry name" value="Signal recognition particle receptor subunit alpha"/>
    <property type="match status" value="1"/>
</dbReference>
<name>A0A2A5QY55_9EURY</name>
<comment type="subcellular location">
    <subcellularLocation>
        <location evidence="8">Cell membrane</location>
        <topology evidence="8">Peripheral membrane protein</topology>
        <orientation evidence="8">Cytoplasmic side</orientation>
    </subcellularLocation>
    <subcellularLocation>
        <location evidence="8">Cytoplasm</location>
    </subcellularLocation>
</comment>
<feature type="compositionally biased region" description="Acidic residues" evidence="9">
    <location>
        <begin position="168"/>
        <end position="179"/>
    </location>
</feature>
<comment type="catalytic activity">
    <reaction evidence="8">
        <text>GTP + H2O = GDP + phosphate + H(+)</text>
        <dbReference type="Rhea" id="RHEA:19669"/>
        <dbReference type="ChEBI" id="CHEBI:15377"/>
        <dbReference type="ChEBI" id="CHEBI:15378"/>
        <dbReference type="ChEBI" id="CHEBI:37565"/>
        <dbReference type="ChEBI" id="CHEBI:43474"/>
        <dbReference type="ChEBI" id="CHEBI:58189"/>
        <dbReference type="EC" id="3.6.5.4"/>
    </reaction>
</comment>
<dbReference type="EMBL" id="NXNI01000001">
    <property type="protein sequence ID" value="PCR91761.1"/>
    <property type="molecule type" value="Genomic_DNA"/>
</dbReference>
<comment type="caution">
    <text evidence="11">The sequence shown here is derived from an EMBL/GenBank/DDBJ whole genome shotgun (WGS) entry which is preliminary data.</text>
</comment>
<evidence type="ECO:0000256" key="9">
    <source>
        <dbReference type="SAM" id="MobiDB-lite"/>
    </source>
</evidence>
<keyword evidence="7 8" id="KW-0675">Receptor</keyword>
<feature type="compositionally biased region" description="Acidic residues" evidence="9">
    <location>
        <begin position="140"/>
        <end position="149"/>
    </location>
</feature>
<dbReference type="RefSeq" id="WP_097380695.1">
    <property type="nucleotide sequence ID" value="NZ_NXNI01000001.1"/>
</dbReference>
<reference evidence="11 12" key="1">
    <citation type="submission" date="2017-09" db="EMBL/GenBank/DDBJ databases">
        <title>Genome sequences of Natrinema ejinorence JCM 13890T.</title>
        <authorList>
            <person name="Roh S.W."/>
            <person name="Kim Y.B."/>
            <person name="Kim J.Y."/>
        </authorList>
    </citation>
    <scope>NUCLEOTIDE SEQUENCE [LARGE SCALE GENOMIC DNA]</scope>
    <source>
        <strain evidence="11 12">JCM 13890</strain>
    </source>
</reference>
<keyword evidence="2 8" id="KW-0963">Cytoplasm</keyword>
<dbReference type="SUPFAM" id="SSF47364">
    <property type="entry name" value="Domain of the SRP/SRP receptor G-proteins"/>
    <property type="match status" value="1"/>
</dbReference>
<dbReference type="SMART" id="SM00963">
    <property type="entry name" value="SRP54_N"/>
    <property type="match status" value="1"/>
</dbReference>
<feature type="binding site" evidence="8">
    <location>
        <begin position="412"/>
        <end position="416"/>
    </location>
    <ligand>
        <name>GTP</name>
        <dbReference type="ChEBI" id="CHEBI:37565"/>
    </ligand>
</feature>
<feature type="compositionally biased region" description="Low complexity" evidence="9">
    <location>
        <begin position="42"/>
        <end position="75"/>
    </location>
</feature>
<dbReference type="PANTHER" id="PTHR43134">
    <property type="entry name" value="SIGNAL RECOGNITION PARTICLE RECEPTOR SUBUNIT ALPHA"/>
    <property type="match status" value="1"/>
</dbReference>
<dbReference type="OrthoDB" id="372188at2157"/>
<accession>A0A2A5QY55</accession>
<dbReference type="GO" id="GO:0006614">
    <property type="term" value="P:SRP-dependent cotranslational protein targeting to membrane"/>
    <property type="evidence" value="ECO:0007669"/>
    <property type="project" value="InterPro"/>
</dbReference>
<feature type="compositionally biased region" description="Acidic residues" evidence="9">
    <location>
        <begin position="189"/>
        <end position="222"/>
    </location>
</feature>
<evidence type="ECO:0000256" key="3">
    <source>
        <dbReference type="ARBA" id="ARBA00022741"/>
    </source>
</evidence>
<dbReference type="GO" id="GO:0003924">
    <property type="term" value="F:GTPase activity"/>
    <property type="evidence" value="ECO:0007669"/>
    <property type="project" value="UniProtKB-UniRule"/>
</dbReference>
<dbReference type="Gene3D" id="3.40.50.300">
    <property type="entry name" value="P-loop containing nucleotide triphosphate hydrolases"/>
    <property type="match status" value="1"/>
</dbReference>
<feature type="region of interest" description="Disordered" evidence="9">
    <location>
        <begin position="1"/>
        <end position="230"/>
    </location>
</feature>
<dbReference type="SMART" id="SM00382">
    <property type="entry name" value="AAA"/>
    <property type="match status" value="1"/>
</dbReference>
<evidence type="ECO:0000256" key="2">
    <source>
        <dbReference type="ARBA" id="ARBA00022490"/>
    </source>
</evidence>
<dbReference type="SUPFAM" id="SSF52540">
    <property type="entry name" value="P-loop containing nucleoside triphosphate hydrolases"/>
    <property type="match status" value="1"/>
</dbReference>
<proteinExistence type="inferred from homology"/>
<dbReference type="InterPro" id="IPR003593">
    <property type="entry name" value="AAA+_ATPase"/>
</dbReference>
<comment type="function">
    <text evidence="8">Involved in targeting and insertion of nascent membrane proteins into the cytoplasmic membrane. Acts as a receptor for the complex formed by the signal recognition particle (SRP) and the ribosome-nascent chain (RNC).</text>
</comment>
<dbReference type="NCBIfam" id="TIGR00064">
    <property type="entry name" value="ftsY"/>
    <property type="match status" value="1"/>
</dbReference>
<dbReference type="Pfam" id="PF02881">
    <property type="entry name" value="SRP54_N"/>
    <property type="match status" value="1"/>
</dbReference>
<dbReference type="EC" id="3.6.5.4" evidence="8"/>
<feature type="compositionally biased region" description="Acidic residues" evidence="9">
    <location>
        <begin position="18"/>
        <end position="41"/>
    </location>
</feature>
<dbReference type="InterPro" id="IPR004390">
    <property type="entry name" value="SR_rcpt_FtsY"/>
</dbReference>
<keyword evidence="1 8" id="KW-1003">Cell membrane</keyword>
<dbReference type="InterPro" id="IPR013822">
    <property type="entry name" value="Signal_recog_particl_SRP54_hlx"/>
</dbReference>
<dbReference type="InterPro" id="IPR027417">
    <property type="entry name" value="P-loop_NTPase"/>
</dbReference>
<feature type="binding site" evidence="8">
    <location>
        <begin position="330"/>
        <end position="337"/>
    </location>
    <ligand>
        <name>GTP</name>
        <dbReference type="ChEBI" id="CHEBI:37565"/>
    </ligand>
</feature>
<evidence type="ECO:0000256" key="5">
    <source>
        <dbReference type="ARBA" id="ARBA00023134"/>
    </source>
</evidence>
<dbReference type="GO" id="GO:0005047">
    <property type="term" value="F:signal recognition particle binding"/>
    <property type="evidence" value="ECO:0007669"/>
    <property type="project" value="TreeGrafter"/>
</dbReference>
<dbReference type="AlphaFoldDB" id="A0A2A5QY55"/>
<dbReference type="InterPro" id="IPR036225">
    <property type="entry name" value="SRP/SRP_N"/>
</dbReference>
<keyword evidence="12" id="KW-1185">Reference proteome</keyword>
<feature type="domain" description="SRP54-type proteins GTP-binding" evidence="10">
    <location>
        <begin position="491"/>
        <end position="504"/>
    </location>
</feature>
<evidence type="ECO:0000256" key="1">
    <source>
        <dbReference type="ARBA" id="ARBA00022475"/>
    </source>
</evidence>
<evidence type="ECO:0000313" key="12">
    <source>
        <dbReference type="Proteomes" id="UP000219689"/>
    </source>
</evidence>
<dbReference type="GO" id="GO:0005737">
    <property type="term" value="C:cytoplasm"/>
    <property type="evidence" value="ECO:0007669"/>
    <property type="project" value="UniProtKB-SubCell"/>
</dbReference>
<evidence type="ECO:0000256" key="6">
    <source>
        <dbReference type="ARBA" id="ARBA00023136"/>
    </source>
</evidence>
<feature type="compositionally biased region" description="Basic and acidic residues" evidence="9">
    <location>
        <begin position="1"/>
        <end position="17"/>
    </location>
</feature>
<dbReference type="InterPro" id="IPR042101">
    <property type="entry name" value="SRP54_N_sf"/>
</dbReference>
<comment type="similarity">
    <text evidence="8">Belongs to the GTP-binding SRP family. FtsY subfamily.</text>
</comment>
<feature type="binding site" evidence="8">
    <location>
        <begin position="470"/>
        <end position="473"/>
    </location>
    <ligand>
        <name>GTP</name>
        <dbReference type="ChEBI" id="CHEBI:37565"/>
    </ligand>
</feature>
<protein>
    <recommendedName>
        <fullName evidence="8">Signal recognition particle receptor FtsY</fullName>
        <shortName evidence="8">SRP receptor</shortName>
        <ecNumber evidence="8">3.6.5.4</ecNumber>
    </recommendedName>
</protein>
<keyword evidence="4 8" id="KW-0378">Hydrolase</keyword>
<dbReference type="Gene3D" id="1.20.120.140">
    <property type="entry name" value="Signal recognition particle SRP54, nucleotide-binding domain"/>
    <property type="match status" value="1"/>
</dbReference>
<dbReference type="PANTHER" id="PTHR43134:SF1">
    <property type="entry name" value="SIGNAL RECOGNITION PARTICLE RECEPTOR SUBUNIT ALPHA"/>
    <property type="match status" value="1"/>
</dbReference>
<evidence type="ECO:0000259" key="10">
    <source>
        <dbReference type="PROSITE" id="PS00300"/>
    </source>
</evidence>
<gene>
    <name evidence="8" type="primary">ftsY</name>
    <name evidence="11" type="ORF">CP557_15255</name>
</gene>
<feature type="compositionally biased region" description="Low complexity" evidence="9">
    <location>
        <begin position="87"/>
        <end position="98"/>
    </location>
</feature>
<dbReference type="HAMAP" id="MF_00920">
    <property type="entry name" value="FtsY"/>
    <property type="match status" value="1"/>
</dbReference>
<evidence type="ECO:0000256" key="8">
    <source>
        <dbReference type="HAMAP-Rule" id="MF_00920"/>
    </source>
</evidence>
<evidence type="ECO:0000313" key="11">
    <source>
        <dbReference type="EMBL" id="PCR91761.1"/>
    </source>
</evidence>
<dbReference type="GO" id="GO:0005886">
    <property type="term" value="C:plasma membrane"/>
    <property type="evidence" value="ECO:0007669"/>
    <property type="project" value="UniProtKB-SubCell"/>
</dbReference>
<feature type="compositionally biased region" description="Acidic residues" evidence="9">
    <location>
        <begin position="105"/>
        <end position="131"/>
    </location>
</feature>
<keyword evidence="6 8" id="KW-0472">Membrane</keyword>
<keyword evidence="5 8" id="KW-0342">GTP-binding</keyword>
<keyword evidence="3 8" id="KW-0547">Nucleotide-binding</keyword>
<dbReference type="InterPro" id="IPR000897">
    <property type="entry name" value="SRP54_GTPase_dom"/>
</dbReference>
<evidence type="ECO:0000256" key="4">
    <source>
        <dbReference type="ARBA" id="ARBA00022801"/>
    </source>
</evidence>
<evidence type="ECO:0000256" key="7">
    <source>
        <dbReference type="ARBA" id="ARBA00023170"/>
    </source>
</evidence>
<dbReference type="PROSITE" id="PS00300">
    <property type="entry name" value="SRP54"/>
    <property type="match status" value="1"/>
</dbReference>
<dbReference type="Proteomes" id="UP000219689">
    <property type="component" value="Unassembled WGS sequence"/>
</dbReference>
<sequence length="520" mass="55067">MFDNLKDKLGSFRKDAEEAAEENVEEVDDDELEGEEMEAVDPDAAPAESTAAEATDTTPETAAAETAAPASAAVEPEPDAESKPEATTESATADAADAAGREPATDSDSDLLESDDADSVTDEPGSDEEPTDTATPAEESPGDEDEVDDDGRTGFGARARSLFTGSSDDSEPESDETTPEDAQAPGATPDEEPVDVAADAEESPVDEDEPAVDDEPEDDADDGNSTGFGTKAKSLVKGKFVIEEEDLEGPLHELEMALLSSDVEMGVAEEILDNIRDELVGETRTFTTSTGEVVEEALHNAIYDVISVGQFDFDERIAVEDRPVTIIFTGVNGVGKTTSIAKMSRYFEERGYSTVMANGDTYRAGANEQIQEHADALGTKCISHEQGGDPAAVLYDAVEYAEANDVDIVLGDTAGRLHTNEGLMDQLEKIGRVVDPDMTLFVDEAVAGQDAVNRAREFDEAAEIDGAILTKADADSNGGAAISVAHVTGKPILFLGVGQGYDDLERFDPDEMVERLLADE</sequence>
<dbReference type="SMART" id="SM00962">
    <property type="entry name" value="SRP54"/>
    <property type="match status" value="1"/>
</dbReference>